<dbReference type="InterPro" id="IPR003675">
    <property type="entry name" value="Rce1/LyrA-like_dom"/>
</dbReference>
<protein>
    <recommendedName>
        <fullName evidence="2">CAAX prenyl protease 2/Lysostaphin resistance protein A-like domain-containing protein</fullName>
    </recommendedName>
</protein>
<dbReference type="InterPro" id="IPR052710">
    <property type="entry name" value="CAAX_protease"/>
</dbReference>
<dbReference type="PANTHER" id="PTHR36435">
    <property type="entry name" value="SLR1288 PROTEIN"/>
    <property type="match status" value="1"/>
</dbReference>
<accession>A0A402BEH9</accession>
<dbReference type="GO" id="GO:0080120">
    <property type="term" value="P:CAAX-box protein maturation"/>
    <property type="evidence" value="ECO:0007669"/>
    <property type="project" value="UniProtKB-ARBA"/>
</dbReference>
<gene>
    <name evidence="3" type="ORF">KDA_52590</name>
</gene>
<dbReference type="Proteomes" id="UP000287171">
    <property type="component" value="Unassembled WGS sequence"/>
</dbReference>
<feature type="transmembrane region" description="Helical" evidence="1">
    <location>
        <begin position="95"/>
        <end position="112"/>
    </location>
</feature>
<dbReference type="RefSeq" id="WP_126629983.1">
    <property type="nucleotide sequence ID" value="NZ_BIFT01000002.1"/>
</dbReference>
<comment type="caution">
    <text evidence="3">The sequence shown here is derived from an EMBL/GenBank/DDBJ whole genome shotgun (WGS) entry which is preliminary data.</text>
</comment>
<keyword evidence="1" id="KW-0812">Transmembrane</keyword>
<dbReference type="GO" id="GO:0004175">
    <property type="term" value="F:endopeptidase activity"/>
    <property type="evidence" value="ECO:0007669"/>
    <property type="project" value="UniProtKB-ARBA"/>
</dbReference>
<keyword evidence="4" id="KW-1185">Reference proteome</keyword>
<dbReference type="EMBL" id="BIFT01000002">
    <property type="protein sequence ID" value="GCE29775.1"/>
    <property type="molecule type" value="Genomic_DNA"/>
</dbReference>
<reference evidence="4" key="1">
    <citation type="submission" date="2018-12" db="EMBL/GenBank/DDBJ databases">
        <title>Tengunoibacter tsumagoiensis gen. nov., sp. nov., Dictyobacter kobayashii sp. nov., D. alpinus sp. nov., and D. joshuensis sp. nov. and description of Dictyobacteraceae fam. nov. within the order Ktedonobacterales isolated from Tengu-no-mugimeshi.</title>
        <authorList>
            <person name="Wang C.M."/>
            <person name="Zheng Y."/>
            <person name="Sakai Y."/>
            <person name="Toyoda A."/>
            <person name="Minakuchi Y."/>
            <person name="Abe K."/>
            <person name="Yokota A."/>
            <person name="Yabe S."/>
        </authorList>
    </citation>
    <scope>NUCLEOTIDE SEQUENCE [LARGE SCALE GENOMIC DNA]</scope>
    <source>
        <strain evidence="4">Uno16</strain>
    </source>
</reference>
<feature type="transmembrane region" description="Helical" evidence="1">
    <location>
        <begin position="184"/>
        <end position="204"/>
    </location>
</feature>
<feature type="transmembrane region" description="Helical" evidence="1">
    <location>
        <begin position="21"/>
        <end position="41"/>
    </location>
</feature>
<feature type="transmembrane region" description="Helical" evidence="1">
    <location>
        <begin position="124"/>
        <end position="144"/>
    </location>
</feature>
<keyword evidence="1" id="KW-1133">Transmembrane helix</keyword>
<dbReference type="AlphaFoldDB" id="A0A402BEH9"/>
<feature type="transmembrane region" description="Helical" evidence="1">
    <location>
        <begin position="156"/>
        <end position="178"/>
    </location>
</feature>
<dbReference type="Pfam" id="PF02517">
    <property type="entry name" value="Rce1-like"/>
    <property type="match status" value="1"/>
</dbReference>
<dbReference type="OrthoDB" id="324900at2"/>
<sequence length="229" mass="26494">MNKKENPLYQENVHANHPFSPFIVYVLLFYGLWIGWVYFIYPSMQGLGSATLVYALANIGVRLLLWVLPVFLYLRYIDHVNPIVYLKLNTYWKRGILIGLTLSLLNFLGMVLRFGWPHLSMQYVTWNSILSTSILIGLIEEIPFRGFILQKLQEKVSFWLSNLLSSLLFLGIHLPGWIMLHALTWSNVISIFVLGVIFATIFHFSKTLWSSIITHSLNDFLSAVLFHIS</sequence>
<keyword evidence="1" id="KW-0472">Membrane</keyword>
<name>A0A402BEH9_9CHLR</name>
<feature type="transmembrane region" description="Helical" evidence="1">
    <location>
        <begin position="53"/>
        <end position="74"/>
    </location>
</feature>
<organism evidence="3 4">
    <name type="scientific">Dictyobacter alpinus</name>
    <dbReference type="NCBI Taxonomy" id="2014873"/>
    <lineage>
        <taxon>Bacteria</taxon>
        <taxon>Bacillati</taxon>
        <taxon>Chloroflexota</taxon>
        <taxon>Ktedonobacteria</taxon>
        <taxon>Ktedonobacterales</taxon>
        <taxon>Dictyobacteraceae</taxon>
        <taxon>Dictyobacter</taxon>
    </lineage>
</organism>
<evidence type="ECO:0000259" key="2">
    <source>
        <dbReference type="Pfam" id="PF02517"/>
    </source>
</evidence>
<evidence type="ECO:0000256" key="1">
    <source>
        <dbReference type="SAM" id="Phobius"/>
    </source>
</evidence>
<evidence type="ECO:0000313" key="3">
    <source>
        <dbReference type="EMBL" id="GCE29775.1"/>
    </source>
</evidence>
<feature type="domain" description="CAAX prenyl protease 2/Lysostaphin resistance protein A-like" evidence="2">
    <location>
        <begin position="127"/>
        <end position="221"/>
    </location>
</feature>
<dbReference type="PANTHER" id="PTHR36435:SF1">
    <property type="entry name" value="CAAX AMINO TERMINAL PROTEASE FAMILY PROTEIN"/>
    <property type="match status" value="1"/>
</dbReference>
<proteinExistence type="predicted"/>
<evidence type="ECO:0000313" key="4">
    <source>
        <dbReference type="Proteomes" id="UP000287171"/>
    </source>
</evidence>